<gene>
    <name evidence="3" type="ORF">OE88DRAFT_1738841</name>
</gene>
<keyword evidence="4" id="KW-1185">Reference proteome</keyword>
<dbReference type="InterPro" id="IPR036291">
    <property type="entry name" value="NAD(P)-bd_dom_sf"/>
</dbReference>
<proteinExistence type="inferred from homology"/>
<name>A0A5C3MQU5_9AGAM</name>
<dbReference type="EMBL" id="ML213525">
    <property type="protein sequence ID" value="TFK47153.1"/>
    <property type="molecule type" value="Genomic_DNA"/>
</dbReference>
<dbReference type="Pfam" id="PF13561">
    <property type="entry name" value="adh_short_C2"/>
    <property type="match status" value="1"/>
</dbReference>
<comment type="similarity">
    <text evidence="1">Belongs to the short-chain dehydrogenases/reductases (SDR) family.</text>
</comment>
<evidence type="ECO:0000313" key="4">
    <source>
        <dbReference type="Proteomes" id="UP000305948"/>
    </source>
</evidence>
<dbReference type="InterPro" id="IPR002347">
    <property type="entry name" value="SDR_fam"/>
</dbReference>
<dbReference type="Gene3D" id="3.40.50.720">
    <property type="entry name" value="NAD(P)-binding Rossmann-like Domain"/>
    <property type="match status" value="1"/>
</dbReference>
<dbReference type="STRING" id="5364.A0A5C3MQU5"/>
<organism evidence="3 4">
    <name type="scientific">Heliocybe sulcata</name>
    <dbReference type="NCBI Taxonomy" id="5364"/>
    <lineage>
        <taxon>Eukaryota</taxon>
        <taxon>Fungi</taxon>
        <taxon>Dikarya</taxon>
        <taxon>Basidiomycota</taxon>
        <taxon>Agaricomycotina</taxon>
        <taxon>Agaricomycetes</taxon>
        <taxon>Gloeophyllales</taxon>
        <taxon>Gloeophyllaceae</taxon>
        <taxon>Heliocybe</taxon>
    </lineage>
</organism>
<dbReference type="GO" id="GO:0016491">
    <property type="term" value="F:oxidoreductase activity"/>
    <property type="evidence" value="ECO:0007669"/>
    <property type="project" value="UniProtKB-KW"/>
</dbReference>
<dbReference type="OrthoDB" id="5336600at2759"/>
<keyword evidence="2" id="KW-0560">Oxidoreductase</keyword>
<dbReference type="PANTHER" id="PTHR43669:SF4">
    <property type="entry name" value="SHORT-CHAIN DEHYDROGENASE"/>
    <property type="match status" value="1"/>
</dbReference>
<protein>
    <submittedName>
        <fullName evidence="3">Putative short-chain dehydrogenase</fullName>
    </submittedName>
</protein>
<dbReference type="AlphaFoldDB" id="A0A5C3MQU5"/>
<sequence length="233" mass="24838">MSYPRVLLVLGAGPRVGLKVARKFAGHGYKVALAARNPSEEASKTGDLLIRADFSDPSAVSAIFDKVKTSLGIPSVVVYNASSCHNSPSDEPLSVPVSDFITDLTVNTISAFIAAQETIKGFDQLPSDVPKTFIYTGNILNVAHGIMPAITNAGVGKSATAHFIASAAIAYPGKGYSFYYADERKADGQPVVNAIDGDAHGDFYYELAQDAKQRPWLATFVKGKGYVHFPVHD</sequence>
<dbReference type="Proteomes" id="UP000305948">
    <property type="component" value="Unassembled WGS sequence"/>
</dbReference>
<dbReference type="PANTHER" id="PTHR43669">
    <property type="entry name" value="5-KETO-D-GLUCONATE 5-REDUCTASE"/>
    <property type="match status" value="1"/>
</dbReference>
<dbReference type="SUPFAM" id="SSF51735">
    <property type="entry name" value="NAD(P)-binding Rossmann-fold domains"/>
    <property type="match status" value="1"/>
</dbReference>
<evidence type="ECO:0000256" key="2">
    <source>
        <dbReference type="ARBA" id="ARBA00023002"/>
    </source>
</evidence>
<accession>A0A5C3MQU5</accession>
<evidence type="ECO:0000313" key="3">
    <source>
        <dbReference type="EMBL" id="TFK47153.1"/>
    </source>
</evidence>
<evidence type="ECO:0000256" key="1">
    <source>
        <dbReference type="ARBA" id="ARBA00006484"/>
    </source>
</evidence>
<reference evidence="3 4" key="1">
    <citation type="journal article" date="2019" name="Nat. Ecol. Evol.">
        <title>Megaphylogeny resolves global patterns of mushroom evolution.</title>
        <authorList>
            <person name="Varga T."/>
            <person name="Krizsan K."/>
            <person name="Foldi C."/>
            <person name="Dima B."/>
            <person name="Sanchez-Garcia M."/>
            <person name="Sanchez-Ramirez S."/>
            <person name="Szollosi G.J."/>
            <person name="Szarkandi J.G."/>
            <person name="Papp V."/>
            <person name="Albert L."/>
            <person name="Andreopoulos W."/>
            <person name="Angelini C."/>
            <person name="Antonin V."/>
            <person name="Barry K.W."/>
            <person name="Bougher N.L."/>
            <person name="Buchanan P."/>
            <person name="Buyck B."/>
            <person name="Bense V."/>
            <person name="Catcheside P."/>
            <person name="Chovatia M."/>
            <person name="Cooper J."/>
            <person name="Damon W."/>
            <person name="Desjardin D."/>
            <person name="Finy P."/>
            <person name="Geml J."/>
            <person name="Haridas S."/>
            <person name="Hughes K."/>
            <person name="Justo A."/>
            <person name="Karasinski D."/>
            <person name="Kautmanova I."/>
            <person name="Kiss B."/>
            <person name="Kocsube S."/>
            <person name="Kotiranta H."/>
            <person name="LaButti K.M."/>
            <person name="Lechner B.E."/>
            <person name="Liimatainen K."/>
            <person name="Lipzen A."/>
            <person name="Lukacs Z."/>
            <person name="Mihaltcheva S."/>
            <person name="Morgado L.N."/>
            <person name="Niskanen T."/>
            <person name="Noordeloos M.E."/>
            <person name="Ohm R.A."/>
            <person name="Ortiz-Santana B."/>
            <person name="Ovrebo C."/>
            <person name="Racz N."/>
            <person name="Riley R."/>
            <person name="Savchenko A."/>
            <person name="Shiryaev A."/>
            <person name="Soop K."/>
            <person name="Spirin V."/>
            <person name="Szebenyi C."/>
            <person name="Tomsovsky M."/>
            <person name="Tulloss R.E."/>
            <person name="Uehling J."/>
            <person name="Grigoriev I.V."/>
            <person name="Vagvolgyi C."/>
            <person name="Papp T."/>
            <person name="Martin F.M."/>
            <person name="Miettinen O."/>
            <person name="Hibbett D.S."/>
            <person name="Nagy L.G."/>
        </authorList>
    </citation>
    <scope>NUCLEOTIDE SEQUENCE [LARGE SCALE GENOMIC DNA]</scope>
    <source>
        <strain evidence="3 4">OMC1185</strain>
    </source>
</reference>